<evidence type="ECO:0000313" key="2">
    <source>
        <dbReference type="EMBL" id="KIK48555.1"/>
    </source>
</evidence>
<dbReference type="AlphaFoldDB" id="A0A0D0AEA2"/>
<keyword evidence="1" id="KW-0472">Membrane</keyword>
<evidence type="ECO:0000256" key="1">
    <source>
        <dbReference type="SAM" id="Phobius"/>
    </source>
</evidence>
<accession>A0A0D0AEA2</accession>
<dbReference type="InParanoid" id="A0A0D0AEA2"/>
<feature type="transmembrane region" description="Helical" evidence="1">
    <location>
        <begin position="38"/>
        <end position="58"/>
    </location>
</feature>
<reference evidence="3" key="2">
    <citation type="submission" date="2015-01" db="EMBL/GenBank/DDBJ databases">
        <title>Evolutionary Origins and Diversification of the Mycorrhizal Mutualists.</title>
        <authorList>
            <consortium name="DOE Joint Genome Institute"/>
            <consortium name="Mycorrhizal Genomics Consortium"/>
            <person name="Kohler A."/>
            <person name="Kuo A."/>
            <person name="Nagy L.G."/>
            <person name="Floudas D."/>
            <person name="Copeland A."/>
            <person name="Barry K.W."/>
            <person name="Cichocki N."/>
            <person name="Veneault-Fourrey C."/>
            <person name="LaButti K."/>
            <person name="Lindquist E.A."/>
            <person name="Lipzen A."/>
            <person name="Lundell T."/>
            <person name="Morin E."/>
            <person name="Murat C."/>
            <person name="Riley R."/>
            <person name="Ohm R."/>
            <person name="Sun H."/>
            <person name="Tunlid A."/>
            <person name="Henrissat B."/>
            <person name="Grigoriev I.V."/>
            <person name="Hibbett D.S."/>
            <person name="Martin F."/>
        </authorList>
    </citation>
    <scope>NUCLEOTIDE SEQUENCE [LARGE SCALE GENOMIC DNA]</scope>
    <source>
        <strain evidence="3">UH-Slu-Lm8-n1</strain>
    </source>
</reference>
<organism evidence="2 3">
    <name type="scientific">Suillus luteus UH-Slu-Lm8-n1</name>
    <dbReference type="NCBI Taxonomy" id="930992"/>
    <lineage>
        <taxon>Eukaryota</taxon>
        <taxon>Fungi</taxon>
        <taxon>Dikarya</taxon>
        <taxon>Basidiomycota</taxon>
        <taxon>Agaricomycotina</taxon>
        <taxon>Agaricomycetes</taxon>
        <taxon>Agaricomycetidae</taxon>
        <taxon>Boletales</taxon>
        <taxon>Suillineae</taxon>
        <taxon>Suillaceae</taxon>
        <taxon>Suillus</taxon>
    </lineage>
</organism>
<gene>
    <name evidence="2" type="ORF">CY34DRAFT_628900</name>
</gene>
<sequence>MLCTGEGYLRHGTCLFHRAAQISEDIHRARRRGKMHRWFRFRCIWYVITYPVVCVTVVEASSAMEIPAVTMVQLTLGAHIFESLADPQFCPFAVGVCVTSVWS</sequence>
<keyword evidence="1" id="KW-0812">Transmembrane</keyword>
<dbReference type="HOGENOM" id="CLU_2265514_0_0_1"/>
<evidence type="ECO:0000313" key="3">
    <source>
        <dbReference type="Proteomes" id="UP000054485"/>
    </source>
</evidence>
<dbReference type="OrthoDB" id="10472527at2759"/>
<keyword evidence="1" id="KW-1133">Transmembrane helix</keyword>
<protein>
    <submittedName>
        <fullName evidence="2">Uncharacterized protein</fullName>
    </submittedName>
</protein>
<reference evidence="2 3" key="1">
    <citation type="submission" date="2014-04" db="EMBL/GenBank/DDBJ databases">
        <authorList>
            <consortium name="DOE Joint Genome Institute"/>
            <person name="Kuo A."/>
            <person name="Ruytinx J."/>
            <person name="Rineau F."/>
            <person name="Colpaert J."/>
            <person name="Kohler A."/>
            <person name="Nagy L.G."/>
            <person name="Floudas D."/>
            <person name="Copeland A."/>
            <person name="Barry K.W."/>
            <person name="Cichocki N."/>
            <person name="Veneault-Fourrey C."/>
            <person name="LaButti K."/>
            <person name="Lindquist E.A."/>
            <person name="Lipzen A."/>
            <person name="Lundell T."/>
            <person name="Morin E."/>
            <person name="Murat C."/>
            <person name="Sun H."/>
            <person name="Tunlid A."/>
            <person name="Henrissat B."/>
            <person name="Grigoriev I.V."/>
            <person name="Hibbett D.S."/>
            <person name="Martin F."/>
            <person name="Nordberg H.P."/>
            <person name="Cantor M.N."/>
            <person name="Hua S.X."/>
        </authorList>
    </citation>
    <scope>NUCLEOTIDE SEQUENCE [LARGE SCALE GENOMIC DNA]</scope>
    <source>
        <strain evidence="2 3">UH-Slu-Lm8-n1</strain>
    </source>
</reference>
<name>A0A0D0AEA2_9AGAM</name>
<dbReference type="EMBL" id="KN835137">
    <property type="protein sequence ID" value="KIK48555.1"/>
    <property type="molecule type" value="Genomic_DNA"/>
</dbReference>
<keyword evidence="3" id="KW-1185">Reference proteome</keyword>
<dbReference type="Proteomes" id="UP000054485">
    <property type="component" value="Unassembled WGS sequence"/>
</dbReference>
<proteinExistence type="predicted"/>